<evidence type="ECO:0000256" key="4">
    <source>
        <dbReference type="ARBA" id="ARBA00022627"/>
    </source>
</evidence>
<keyword evidence="4" id="KW-0006">Acetoin catabolism</keyword>
<dbReference type="GO" id="GO:0040029">
    <property type="term" value="P:epigenetic regulation of gene expression"/>
    <property type="evidence" value="ECO:0007669"/>
    <property type="project" value="TreeGrafter"/>
</dbReference>
<comment type="similarity">
    <text evidence="2">Belongs to the histone deacetylase family.</text>
</comment>
<evidence type="ECO:0000256" key="3">
    <source>
        <dbReference type="ARBA" id="ARBA00020218"/>
    </source>
</evidence>
<feature type="domain" description="Histone deacetylase" evidence="6">
    <location>
        <begin position="29"/>
        <end position="318"/>
    </location>
</feature>
<dbReference type="InterPro" id="IPR023696">
    <property type="entry name" value="Ureohydrolase_dom_sf"/>
</dbReference>
<comment type="pathway">
    <text evidence="1">Ketone degradation; acetoin degradation.</text>
</comment>
<evidence type="ECO:0000313" key="7">
    <source>
        <dbReference type="EMBL" id="RCN58878.1"/>
    </source>
</evidence>
<reference evidence="7 8" key="1">
    <citation type="submission" date="2018-02" db="EMBL/GenBank/DDBJ databases">
        <title>Insights into the biology of acidophilic members of the Acidiferrobacteraceae family derived from comparative genomic analyses.</title>
        <authorList>
            <person name="Issotta F."/>
            <person name="Thyssen C."/>
            <person name="Mena C."/>
            <person name="Moya A."/>
            <person name="Bellenberg S."/>
            <person name="Sproer C."/>
            <person name="Covarrubias P.C."/>
            <person name="Sand W."/>
            <person name="Quatrini R."/>
            <person name="Vera M."/>
        </authorList>
    </citation>
    <scope>NUCLEOTIDE SEQUENCE [LARGE SCALE GENOMIC DNA]</scope>
    <source>
        <strain evidence="8">m-1</strain>
    </source>
</reference>
<dbReference type="PANTHER" id="PTHR10625">
    <property type="entry name" value="HISTONE DEACETYLASE HDAC1-RELATED"/>
    <property type="match status" value="1"/>
</dbReference>
<dbReference type="InterPro" id="IPR003084">
    <property type="entry name" value="HDAC_I/II"/>
</dbReference>
<dbReference type="Pfam" id="PF00850">
    <property type="entry name" value="Hist_deacetyl"/>
    <property type="match status" value="1"/>
</dbReference>
<dbReference type="InterPro" id="IPR037138">
    <property type="entry name" value="His_deacetylse_dom_sf"/>
</dbReference>
<accession>A0A368HK89</accession>
<dbReference type="AlphaFoldDB" id="A0A368HK89"/>
<keyword evidence="8" id="KW-1185">Reference proteome</keyword>
<evidence type="ECO:0000313" key="8">
    <source>
        <dbReference type="Proteomes" id="UP000253250"/>
    </source>
</evidence>
<name>A0A368HK89_9GAMM</name>
<sequence length="391" mass="42983">MIGTETGTRRRAVFVGGSHYRRPSYGHNHPLAIPRVSLTYDVITAYGALTPSEFVRSRPASAGELTRFHTRDYVNALKRAEAFGRVRPEDRARHELGTIENPYFPGMFYTPALATGGSLQAAEAVLAGCHAFSPAGGMHHAVPDAARGFCYFNDVVLAILRLRAEGLRVLYLDIDAHHGDGVEQAFWDDASVMTVSLHMDTAYAYPFKGGNLQDQGGPKALGLTLNIPLPRETHDREYRKVFAGIWQPVVERFRPDAIVLQTGTDALFGDPLGRFQLSTAGFLDIVAQVVAAGLPVLATGGGGYHPLLLARAWTGVWGLLSGRALPEALPEAARHALRAVGWDEDEDEPYYEDLFRNRLEYGEERPVRPVIHELIAALSVHPALKRRLWAS</sequence>
<dbReference type="PRINTS" id="PR01271">
    <property type="entry name" value="HISDACETLASE"/>
</dbReference>
<dbReference type="InterPro" id="IPR003085">
    <property type="entry name" value="AcuC"/>
</dbReference>
<evidence type="ECO:0000256" key="5">
    <source>
        <dbReference type="ARBA" id="ARBA00022801"/>
    </source>
</evidence>
<dbReference type="UniPathway" id="UPA00040"/>
<dbReference type="PANTHER" id="PTHR10625:SF10">
    <property type="entry name" value="HISTONE DEACETYLASE HDAC1"/>
    <property type="match status" value="1"/>
</dbReference>
<dbReference type="RefSeq" id="WP_114282336.1">
    <property type="nucleotide sequence ID" value="NZ_CP080624.1"/>
</dbReference>
<dbReference type="GO" id="GO:0016787">
    <property type="term" value="F:hydrolase activity"/>
    <property type="evidence" value="ECO:0007669"/>
    <property type="project" value="UniProtKB-KW"/>
</dbReference>
<dbReference type="Proteomes" id="UP000253250">
    <property type="component" value="Unassembled WGS sequence"/>
</dbReference>
<gene>
    <name evidence="7" type="ORF">C4900_03715</name>
</gene>
<organism evidence="7 8">
    <name type="scientific">Acidiferrobacter thiooxydans</name>
    <dbReference type="NCBI Taxonomy" id="163359"/>
    <lineage>
        <taxon>Bacteria</taxon>
        <taxon>Pseudomonadati</taxon>
        <taxon>Pseudomonadota</taxon>
        <taxon>Gammaproteobacteria</taxon>
        <taxon>Acidiferrobacterales</taxon>
        <taxon>Acidiferrobacteraceae</taxon>
        <taxon>Acidiferrobacter</taxon>
    </lineage>
</organism>
<dbReference type="SUPFAM" id="SSF52768">
    <property type="entry name" value="Arginase/deacetylase"/>
    <property type="match status" value="1"/>
</dbReference>
<dbReference type="CDD" id="cd09994">
    <property type="entry name" value="HDAC_AcuC_like"/>
    <property type="match status" value="1"/>
</dbReference>
<dbReference type="GO" id="GO:0045150">
    <property type="term" value="P:acetoin catabolic process"/>
    <property type="evidence" value="ECO:0007669"/>
    <property type="project" value="UniProtKB-UniPathway"/>
</dbReference>
<protein>
    <recommendedName>
        <fullName evidence="3">Acetoin utilization protein AcuC</fullName>
    </recommendedName>
</protein>
<dbReference type="Gene3D" id="3.40.800.20">
    <property type="entry name" value="Histone deacetylase domain"/>
    <property type="match status" value="1"/>
</dbReference>
<evidence type="ECO:0000256" key="2">
    <source>
        <dbReference type="ARBA" id="ARBA00005947"/>
    </source>
</evidence>
<dbReference type="OrthoDB" id="9808367at2"/>
<dbReference type="InterPro" id="IPR023801">
    <property type="entry name" value="His_deacetylse_dom"/>
</dbReference>
<dbReference type="EMBL" id="PSYR01000001">
    <property type="protein sequence ID" value="RCN58878.1"/>
    <property type="molecule type" value="Genomic_DNA"/>
</dbReference>
<dbReference type="GO" id="GO:0004407">
    <property type="term" value="F:histone deacetylase activity"/>
    <property type="evidence" value="ECO:0007669"/>
    <property type="project" value="InterPro"/>
</dbReference>
<evidence type="ECO:0000259" key="6">
    <source>
        <dbReference type="Pfam" id="PF00850"/>
    </source>
</evidence>
<dbReference type="PRINTS" id="PR01270">
    <property type="entry name" value="HDASUPER"/>
</dbReference>
<comment type="caution">
    <text evidence="7">The sequence shown here is derived from an EMBL/GenBank/DDBJ whole genome shotgun (WGS) entry which is preliminary data.</text>
</comment>
<proteinExistence type="inferred from homology"/>
<keyword evidence="5" id="KW-0378">Hydrolase</keyword>
<evidence type="ECO:0000256" key="1">
    <source>
        <dbReference type="ARBA" id="ARBA00005101"/>
    </source>
</evidence>
<dbReference type="InterPro" id="IPR000286">
    <property type="entry name" value="HDACs"/>
</dbReference>